<comment type="similarity">
    <text evidence="1 3">Belongs to the Nudix hydrolase family.</text>
</comment>
<evidence type="ECO:0000256" key="3">
    <source>
        <dbReference type="RuleBase" id="RU003476"/>
    </source>
</evidence>
<dbReference type="InterPro" id="IPR013078">
    <property type="entry name" value="His_Pase_superF_clade-1"/>
</dbReference>
<sequence>MSVSSDALVADQTDQPGEAVAVTAAGAIPWRLNSVNKDQLEVLLIHRPRYDDWSWPKGKIDPGETIPECAVREVWEEIGLVAPLGIPLPPIHYHVPAGLKVVHYWAVDVNGAALVPDGKEVDSIMWCSPEKAARLLSNPSDVEPLEHLASAHARGELKTWPLLVVRHAKAKPRSSWSKAEGDRPLAATGMRQAQAVGRLLQAWKPARIVSSPWLRCVATIAPYAKAADAKVKLNEALTEHRHGRSPHKTAAAVEALFDKQRAVALCTHRPALPTVLKQLEKHMNSRLRDELPSSDPYLAPGEMIVCHVAHGSKNKVVAVERFRPFDD</sequence>
<name>A0ABN2YIE5_9MICC</name>
<dbReference type="PROSITE" id="PS00893">
    <property type="entry name" value="NUDIX_BOX"/>
    <property type="match status" value="1"/>
</dbReference>
<protein>
    <submittedName>
        <fullName evidence="5">NUDIX hydrolase</fullName>
    </submittedName>
</protein>
<reference evidence="5 6" key="1">
    <citation type="journal article" date="2019" name="Int. J. Syst. Evol. Microbiol.">
        <title>The Global Catalogue of Microorganisms (GCM) 10K type strain sequencing project: providing services to taxonomists for standard genome sequencing and annotation.</title>
        <authorList>
            <consortium name="The Broad Institute Genomics Platform"/>
            <consortium name="The Broad Institute Genome Sequencing Center for Infectious Disease"/>
            <person name="Wu L."/>
            <person name="Ma J."/>
        </authorList>
    </citation>
    <scope>NUCLEOTIDE SEQUENCE [LARGE SCALE GENOMIC DNA]</scope>
    <source>
        <strain evidence="5 6">JCM 15921</strain>
    </source>
</reference>
<dbReference type="PANTHER" id="PTHR21340">
    <property type="entry name" value="DIADENOSINE 5,5-P1,P4-TETRAPHOSPHATE PYROPHOSPHOHYDROLASE MUTT"/>
    <property type="match status" value="1"/>
</dbReference>
<dbReference type="InterPro" id="IPR051325">
    <property type="entry name" value="Nudix_hydrolase_domain"/>
</dbReference>
<dbReference type="InterPro" id="IPR000086">
    <property type="entry name" value="NUDIX_hydrolase_dom"/>
</dbReference>
<dbReference type="CDD" id="cd07067">
    <property type="entry name" value="HP_PGM_like"/>
    <property type="match status" value="1"/>
</dbReference>
<evidence type="ECO:0000313" key="6">
    <source>
        <dbReference type="Proteomes" id="UP001500102"/>
    </source>
</evidence>
<keyword evidence="2 3" id="KW-0378">Hydrolase</keyword>
<keyword evidence="6" id="KW-1185">Reference proteome</keyword>
<evidence type="ECO:0000256" key="2">
    <source>
        <dbReference type="ARBA" id="ARBA00022801"/>
    </source>
</evidence>
<dbReference type="EMBL" id="BAAAQB010000008">
    <property type="protein sequence ID" value="GAA2127932.1"/>
    <property type="molecule type" value="Genomic_DNA"/>
</dbReference>
<dbReference type="PRINTS" id="PR00502">
    <property type="entry name" value="NUDIXFAMILY"/>
</dbReference>
<organism evidence="5 6">
    <name type="scientific">Arthrobacter humicola</name>
    <dbReference type="NCBI Taxonomy" id="409291"/>
    <lineage>
        <taxon>Bacteria</taxon>
        <taxon>Bacillati</taxon>
        <taxon>Actinomycetota</taxon>
        <taxon>Actinomycetes</taxon>
        <taxon>Micrococcales</taxon>
        <taxon>Micrococcaceae</taxon>
        <taxon>Arthrobacter</taxon>
    </lineage>
</organism>
<dbReference type="PROSITE" id="PS51462">
    <property type="entry name" value="NUDIX"/>
    <property type="match status" value="1"/>
</dbReference>
<dbReference type="Pfam" id="PF00293">
    <property type="entry name" value="NUDIX"/>
    <property type="match status" value="1"/>
</dbReference>
<proteinExistence type="inferred from homology"/>
<accession>A0ABN2YIE5</accession>
<dbReference type="SUPFAM" id="SSF55811">
    <property type="entry name" value="Nudix"/>
    <property type="match status" value="1"/>
</dbReference>
<comment type="caution">
    <text evidence="5">The sequence shown here is derived from an EMBL/GenBank/DDBJ whole genome shotgun (WGS) entry which is preliminary data.</text>
</comment>
<dbReference type="SUPFAM" id="SSF53254">
    <property type="entry name" value="Phosphoglycerate mutase-like"/>
    <property type="match status" value="1"/>
</dbReference>
<dbReference type="Gene3D" id="3.90.79.10">
    <property type="entry name" value="Nucleoside Triphosphate Pyrophosphohydrolase"/>
    <property type="match status" value="1"/>
</dbReference>
<evidence type="ECO:0000259" key="4">
    <source>
        <dbReference type="PROSITE" id="PS51462"/>
    </source>
</evidence>
<dbReference type="Proteomes" id="UP001500102">
    <property type="component" value="Unassembled WGS sequence"/>
</dbReference>
<dbReference type="GO" id="GO:0016787">
    <property type="term" value="F:hydrolase activity"/>
    <property type="evidence" value="ECO:0007669"/>
    <property type="project" value="UniProtKB-KW"/>
</dbReference>
<dbReference type="InterPro" id="IPR020476">
    <property type="entry name" value="Nudix_hydrolase"/>
</dbReference>
<dbReference type="InterPro" id="IPR029033">
    <property type="entry name" value="His_PPase_superfam"/>
</dbReference>
<dbReference type="InterPro" id="IPR020084">
    <property type="entry name" value="NUDIX_hydrolase_CS"/>
</dbReference>
<evidence type="ECO:0000313" key="5">
    <source>
        <dbReference type="EMBL" id="GAA2127932.1"/>
    </source>
</evidence>
<dbReference type="SMART" id="SM00855">
    <property type="entry name" value="PGAM"/>
    <property type="match status" value="1"/>
</dbReference>
<dbReference type="InterPro" id="IPR015797">
    <property type="entry name" value="NUDIX_hydrolase-like_dom_sf"/>
</dbReference>
<dbReference type="Pfam" id="PF00300">
    <property type="entry name" value="His_Phos_1"/>
    <property type="match status" value="1"/>
</dbReference>
<dbReference type="Gene3D" id="3.40.50.1240">
    <property type="entry name" value="Phosphoglycerate mutase-like"/>
    <property type="match status" value="1"/>
</dbReference>
<feature type="domain" description="Nudix hydrolase" evidence="4">
    <location>
        <begin position="20"/>
        <end position="149"/>
    </location>
</feature>
<dbReference type="PANTHER" id="PTHR21340:SF0">
    <property type="entry name" value="BIS(5'-NUCLEOSYL)-TETRAPHOSPHATASE [ASYMMETRICAL]"/>
    <property type="match status" value="1"/>
</dbReference>
<gene>
    <name evidence="5" type="ORF">GCM10009825_06700</name>
</gene>
<evidence type="ECO:0000256" key="1">
    <source>
        <dbReference type="ARBA" id="ARBA00005582"/>
    </source>
</evidence>
<dbReference type="CDD" id="cd03673">
    <property type="entry name" value="NUDIX_Ap6A_hydrolase"/>
    <property type="match status" value="1"/>
</dbReference>